<gene>
    <name evidence="10" type="ORF">FC47_GL001960</name>
</gene>
<dbReference type="InterPro" id="IPR003838">
    <property type="entry name" value="ABC3_permease_C"/>
</dbReference>
<evidence type="ECO:0000313" key="10">
    <source>
        <dbReference type="EMBL" id="KRL25923.1"/>
    </source>
</evidence>
<feature type="domain" description="ABC3 transporter permease C-terminal" evidence="8">
    <location>
        <begin position="732"/>
        <end position="842"/>
    </location>
</feature>
<dbReference type="Proteomes" id="UP000050901">
    <property type="component" value="Unassembled WGS sequence"/>
</dbReference>
<evidence type="ECO:0000256" key="5">
    <source>
        <dbReference type="ARBA" id="ARBA00023136"/>
    </source>
</evidence>
<evidence type="ECO:0000256" key="7">
    <source>
        <dbReference type="SAM" id="Phobius"/>
    </source>
</evidence>
<dbReference type="Pfam" id="PF02687">
    <property type="entry name" value="FtsX"/>
    <property type="match status" value="2"/>
</dbReference>
<evidence type="ECO:0000313" key="11">
    <source>
        <dbReference type="Proteomes" id="UP000050901"/>
    </source>
</evidence>
<organism evidence="10 11">
    <name type="scientific">Limosilactobacillus mucosae DSM 13345</name>
    <dbReference type="NCBI Taxonomy" id="1423771"/>
    <lineage>
        <taxon>Bacteria</taxon>
        <taxon>Bacillati</taxon>
        <taxon>Bacillota</taxon>
        <taxon>Bacilli</taxon>
        <taxon>Lactobacillales</taxon>
        <taxon>Lactobacillaceae</taxon>
        <taxon>Limosilactobacillus</taxon>
    </lineage>
</organism>
<keyword evidence="2" id="KW-1003">Cell membrane</keyword>
<dbReference type="GO" id="GO:0005886">
    <property type="term" value="C:plasma membrane"/>
    <property type="evidence" value="ECO:0007669"/>
    <property type="project" value="UniProtKB-SubCell"/>
</dbReference>
<dbReference type="InterPro" id="IPR025857">
    <property type="entry name" value="MacB_PCD"/>
</dbReference>
<keyword evidence="3 7" id="KW-0812">Transmembrane</keyword>
<feature type="transmembrane region" description="Helical" evidence="7">
    <location>
        <begin position="730"/>
        <end position="749"/>
    </location>
</feature>
<evidence type="ECO:0000256" key="4">
    <source>
        <dbReference type="ARBA" id="ARBA00022989"/>
    </source>
</evidence>
<comment type="subcellular location">
    <subcellularLocation>
        <location evidence="1">Cell membrane</location>
        <topology evidence="1">Multi-pass membrane protein</topology>
    </subcellularLocation>
</comment>
<feature type="domain" description="MacB-like periplasmic core" evidence="9">
    <location>
        <begin position="501"/>
        <end position="694"/>
    </location>
</feature>
<feature type="domain" description="ABC3 transporter permease C-terminal" evidence="8">
    <location>
        <begin position="331"/>
        <end position="445"/>
    </location>
</feature>
<reference evidence="10 11" key="1">
    <citation type="journal article" date="2015" name="Genome Announc.">
        <title>Expanding the biotechnology potential of lactobacilli through comparative genomics of 213 strains and associated genera.</title>
        <authorList>
            <person name="Sun Z."/>
            <person name="Harris H.M."/>
            <person name="McCann A."/>
            <person name="Guo C."/>
            <person name="Argimon S."/>
            <person name="Zhang W."/>
            <person name="Yang X."/>
            <person name="Jeffery I.B."/>
            <person name="Cooney J.C."/>
            <person name="Kagawa T.F."/>
            <person name="Liu W."/>
            <person name="Song Y."/>
            <person name="Salvetti E."/>
            <person name="Wrobel A."/>
            <person name="Rasinkangas P."/>
            <person name="Parkhill J."/>
            <person name="Rea M.C."/>
            <person name="O'Sullivan O."/>
            <person name="Ritari J."/>
            <person name="Douillard F.P."/>
            <person name="Paul Ross R."/>
            <person name="Yang R."/>
            <person name="Briner A.E."/>
            <person name="Felis G.E."/>
            <person name="de Vos W.M."/>
            <person name="Barrangou R."/>
            <person name="Klaenhammer T.R."/>
            <person name="Caufield P.W."/>
            <person name="Cui Y."/>
            <person name="Zhang H."/>
            <person name="O'Toole P.W."/>
        </authorList>
    </citation>
    <scope>NUCLEOTIDE SEQUENCE [LARGE SCALE GENOMIC DNA]</scope>
    <source>
        <strain evidence="10 11">DSM 13345</strain>
    </source>
</reference>
<feature type="coiled-coil region" evidence="6">
    <location>
        <begin position="248"/>
        <end position="300"/>
    </location>
</feature>
<evidence type="ECO:0008006" key="12">
    <source>
        <dbReference type="Google" id="ProtNLM"/>
    </source>
</evidence>
<accession>A0A0R1PAI1</accession>
<dbReference type="PATRIC" id="fig|1423771.3.peg.2032"/>
<feature type="transmembrane region" description="Helical" evidence="7">
    <location>
        <begin position="824"/>
        <end position="842"/>
    </location>
</feature>
<evidence type="ECO:0000259" key="8">
    <source>
        <dbReference type="Pfam" id="PF02687"/>
    </source>
</evidence>
<feature type="transmembrane region" description="Helical" evidence="7">
    <location>
        <begin position="377"/>
        <end position="400"/>
    </location>
</feature>
<feature type="transmembrane region" description="Helical" evidence="7">
    <location>
        <begin position="420"/>
        <end position="445"/>
    </location>
</feature>
<proteinExistence type="predicted"/>
<dbReference type="Pfam" id="PF12704">
    <property type="entry name" value="MacB_PCD"/>
    <property type="match status" value="1"/>
</dbReference>
<keyword evidence="6" id="KW-0175">Coiled coil</keyword>
<feature type="transmembrane region" description="Helical" evidence="7">
    <location>
        <begin position="783"/>
        <end position="804"/>
    </location>
</feature>
<dbReference type="PANTHER" id="PTHR30287">
    <property type="entry name" value="MEMBRANE COMPONENT OF PREDICTED ABC SUPERFAMILY METABOLITE UPTAKE TRANSPORTER"/>
    <property type="match status" value="1"/>
</dbReference>
<feature type="transmembrane region" description="Helical" evidence="7">
    <location>
        <begin position="498"/>
        <end position="518"/>
    </location>
</feature>
<keyword evidence="4 7" id="KW-1133">Transmembrane helix</keyword>
<evidence type="ECO:0000256" key="3">
    <source>
        <dbReference type="ARBA" id="ARBA00022692"/>
    </source>
</evidence>
<evidence type="ECO:0000256" key="6">
    <source>
        <dbReference type="SAM" id="Coils"/>
    </source>
</evidence>
<dbReference type="PANTHER" id="PTHR30287:SF1">
    <property type="entry name" value="INNER MEMBRANE PROTEIN"/>
    <property type="match status" value="1"/>
</dbReference>
<dbReference type="InterPro" id="IPR038766">
    <property type="entry name" value="Membrane_comp_ABC_pdt"/>
</dbReference>
<evidence type="ECO:0000256" key="1">
    <source>
        <dbReference type="ARBA" id="ARBA00004651"/>
    </source>
</evidence>
<protein>
    <recommendedName>
        <fullName evidence="12">ABC superfamily ATP binding cassette transporter, membrane protein</fullName>
    </recommendedName>
</protein>
<dbReference type="EMBL" id="AZEQ01000008">
    <property type="protein sequence ID" value="KRL25923.1"/>
    <property type="molecule type" value="Genomic_DNA"/>
</dbReference>
<evidence type="ECO:0000256" key="2">
    <source>
        <dbReference type="ARBA" id="ARBA00022475"/>
    </source>
</evidence>
<keyword evidence="5 7" id="KW-0472">Membrane</keyword>
<feature type="transmembrane region" description="Helical" evidence="7">
    <location>
        <begin position="328"/>
        <end position="349"/>
    </location>
</feature>
<comment type="caution">
    <text evidence="10">The sequence shown here is derived from an EMBL/GenBank/DDBJ whole genome shotgun (WGS) entry which is preliminary data.</text>
</comment>
<evidence type="ECO:0000259" key="9">
    <source>
        <dbReference type="Pfam" id="PF12704"/>
    </source>
</evidence>
<dbReference type="AlphaFoldDB" id="A0A0R1PAI1"/>
<name>A0A0R1PAI1_LIMMU</name>
<sequence>MSILSKRILWKDAWQAITHSLGRFIAIFLLMAVSAFALIGLKITGPDMRQTATSFFAQHHLADTTITSNYGLDSRDRQIIRQQKSVKQVDFGYLQDSTIDQTNRALRIFSQTNGVSSWQTVSGHLPHHDDEIAVSYLLKGKYHIGQWITLKQAGSLKHRQFKIVGFARSSEYLDRSDIGQTTVGTGQLSGVAVVKKSAFKTGTAYAIARVTYNQTAKMNPYSSRYTNYVEKQQQQLKKALNWHGKTKQQKLERQLKTAQQQLTQATQQAAVFQQTNAAGNSALIQQAAALKKQQAKLKQLGTPTYTLSDRTENPGYAIYRSNAERVDILANVFPVLLFAIAALVSLTTMTRFVEEERIQIGTLKALGYSNADVAKKFALFSLLASSAGVALGAWGGFMVLPKIIFKAYAANSTLSGFQIHFSWALLLTTWLIAILCTTGAALWALHRDLQAKPAALLLPKPPKGGSRILLERWHWLWNRLSFNYKVTMRNLFRYKSRALMTIFGVAGCTGLLVMGFGIRDSLSGISNIEYSRTIKYDLIAVQDSNSSAKQQRQLKDELNGKAVKGHTGIYFEQLTKKAGDDDATQSISLIVPNNEKNFKQYFAVKNRQTKKSLKLPQDGVIISEKLARLLNVKKGSSIKLKDASGKWRTMKVAGIMEMYIGHYVLMSPQAYQKIFHQSYQTNAQLITLKKGAKLQPESQRLMATGAVKGINQNVNNQRTIDNIMGSLNRVMIILIGLAALLALVVIYNLSNINIEERMRELSTIKVLGFYDQEVTLYIYRETVILSVIGILLGYLVGIGLHRFIILSLPPANAMFDPTMTLTNFIVSALIPAVITAGVAMAMHRKIRSVDMLDALSSVD</sequence>
<feature type="transmembrane region" description="Helical" evidence="7">
    <location>
        <begin position="21"/>
        <end position="41"/>
    </location>
</feature>